<evidence type="ECO:0000256" key="2">
    <source>
        <dbReference type="ARBA" id="ARBA00022448"/>
    </source>
</evidence>
<dbReference type="Pfam" id="PF13416">
    <property type="entry name" value="SBP_bac_8"/>
    <property type="match status" value="1"/>
</dbReference>
<gene>
    <name evidence="6" type="ORF">C1I91_27375</name>
</gene>
<dbReference type="GO" id="GO:0019808">
    <property type="term" value="F:polyamine binding"/>
    <property type="evidence" value="ECO:0007669"/>
    <property type="project" value="InterPro"/>
</dbReference>
<dbReference type="RefSeq" id="WP_128215759.1">
    <property type="nucleotide sequence ID" value="NZ_CP025746.1"/>
</dbReference>
<protein>
    <submittedName>
        <fullName evidence="6">Spermidine/putrescine ABC transporter substrate-binding protein</fullName>
    </submittedName>
</protein>
<name>A0A3R5UJ38_9CLOT</name>
<proteinExistence type="predicted"/>
<accession>A0A3R5UJ38</accession>
<dbReference type="EMBL" id="CP025746">
    <property type="protein sequence ID" value="QAA35066.1"/>
    <property type="molecule type" value="Genomic_DNA"/>
</dbReference>
<sequence>MKHKYKIITILFTIVLTISLTACSSKKEQKILDVFNWGENIDEGLIKEFENKYDIKINYNTYDTNEFMYQAVKSGKTNYDIVVPSDYMVEKMIKENLLEKLDFNNIPNMDKIDSDYLNRSFDPGNKYSVPYMSGTIGIIYNTNLVKEPVDSWNILWDTKYKGEIFMLDAQRDALGVSLKRLGYSLNTTDKSEINKAKEELIKQKPLVRAYVDDEVKDRMVAGEGKLAVIWSGEGLNLQDKYPYLKYIVPKEGANFWVDSLAVPKGAKHKKEAEMFINFLCEKDPSLRNAAEVGYTTPQKEAREAQDDKIKNNKNAYLPKEVLDKCENYRDLGEQLKLYDEAWLEVKSAK</sequence>
<keyword evidence="2" id="KW-0813">Transport</keyword>
<dbReference type="Proteomes" id="UP000286268">
    <property type="component" value="Chromosome"/>
</dbReference>
<dbReference type="PROSITE" id="PS51257">
    <property type="entry name" value="PROKAR_LIPOPROTEIN"/>
    <property type="match status" value="1"/>
</dbReference>
<dbReference type="OrthoDB" id="9769319at2"/>
<feature type="binding site" evidence="5">
    <location>
        <position position="39"/>
    </location>
    <ligand>
        <name>spermidine</name>
        <dbReference type="ChEBI" id="CHEBI:57834"/>
    </ligand>
</feature>
<dbReference type="SUPFAM" id="SSF53850">
    <property type="entry name" value="Periplasmic binding protein-like II"/>
    <property type="match status" value="1"/>
</dbReference>
<keyword evidence="4" id="KW-0574">Periplasm</keyword>
<keyword evidence="3" id="KW-0732">Signal</keyword>
<dbReference type="PIRSF" id="PIRSF019574">
    <property type="entry name" value="Periplasmic_polyamine_BP"/>
    <property type="match status" value="1"/>
</dbReference>
<dbReference type="PRINTS" id="PR00909">
    <property type="entry name" value="SPERMDNBNDNG"/>
</dbReference>
<dbReference type="InterPro" id="IPR001188">
    <property type="entry name" value="Sperm_putr-bd"/>
</dbReference>
<evidence type="ECO:0000313" key="6">
    <source>
        <dbReference type="EMBL" id="QAA35066.1"/>
    </source>
</evidence>
<feature type="binding site" evidence="5">
    <location>
        <position position="87"/>
    </location>
    <ligand>
        <name>spermidine</name>
        <dbReference type="ChEBI" id="CHEBI:57834"/>
    </ligand>
</feature>
<dbReference type="KEGG" id="cmah:C1I91_27375"/>
<dbReference type="CDD" id="cd13590">
    <property type="entry name" value="PBP2_PotD_PotF_like"/>
    <property type="match status" value="1"/>
</dbReference>
<evidence type="ECO:0000256" key="1">
    <source>
        <dbReference type="ARBA" id="ARBA00004418"/>
    </source>
</evidence>
<keyword evidence="7" id="KW-1185">Reference proteome</keyword>
<dbReference type="PANTHER" id="PTHR30222:SF17">
    <property type="entry name" value="SPERMIDINE_PUTRESCINE-BINDING PERIPLASMIC PROTEIN"/>
    <property type="match status" value="1"/>
</dbReference>
<dbReference type="GO" id="GO:0015846">
    <property type="term" value="P:polyamine transport"/>
    <property type="evidence" value="ECO:0007669"/>
    <property type="project" value="InterPro"/>
</dbReference>
<evidence type="ECO:0000256" key="5">
    <source>
        <dbReference type="PIRSR" id="PIRSR019574-1"/>
    </source>
</evidence>
<dbReference type="PANTHER" id="PTHR30222">
    <property type="entry name" value="SPERMIDINE/PUTRESCINE-BINDING PERIPLASMIC PROTEIN"/>
    <property type="match status" value="1"/>
</dbReference>
<dbReference type="GO" id="GO:0042597">
    <property type="term" value="C:periplasmic space"/>
    <property type="evidence" value="ECO:0007669"/>
    <property type="project" value="UniProtKB-SubCell"/>
</dbReference>
<evidence type="ECO:0000256" key="3">
    <source>
        <dbReference type="ARBA" id="ARBA00022729"/>
    </source>
</evidence>
<organism evidence="6 7">
    <name type="scientific">Clostridium manihotivorum</name>
    <dbReference type="NCBI Taxonomy" id="2320868"/>
    <lineage>
        <taxon>Bacteria</taxon>
        <taxon>Bacillati</taxon>
        <taxon>Bacillota</taxon>
        <taxon>Clostridia</taxon>
        <taxon>Eubacteriales</taxon>
        <taxon>Clostridiaceae</taxon>
        <taxon>Clostridium</taxon>
    </lineage>
</organism>
<comment type="subcellular location">
    <subcellularLocation>
        <location evidence="1">Periplasm</location>
    </subcellularLocation>
</comment>
<dbReference type="AlphaFoldDB" id="A0A3R5UJ38"/>
<dbReference type="Gene3D" id="3.40.190.10">
    <property type="entry name" value="Periplasmic binding protein-like II"/>
    <property type="match status" value="2"/>
</dbReference>
<dbReference type="InterPro" id="IPR006059">
    <property type="entry name" value="SBP"/>
</dbReference>
<evidence type="ECO:0000313" key="7">
    <source>
        <dbReference type="Proteomes" id="UP000286268"/>
    </source>
</evidence>
<reference evidence="6 7" key="1">
    <citation type="submission" date="2018-01" db="EMBL/GenBank/DDBJ databases">
        <title>Genome Sequencing and Assembly of Anaerobacter polyendosporus strain CT4.</title>
        <authorList>
            <person name="Tachaapaikoon C."/>
            <person name="Sutheeworapong S."/>
            <person name="Jenjaroenpun P."/>
            <person name="Wongsurawat T."/>
            <person name="Nookeaw I."/>
            <person name="Cheawchanlertfa P."/>
            <person name="Kosugi A."/>
            <person name="Cheevadhanarak S."/>
            <person name="Ratanakhanokchai K."/>
        </authorList>
    </citation>
    <scope>NUCLEOTIDE SEQUENCE [LARGE SCALE GENOMIC DNA]</scope>
    <source>
        <strain evidence="6 7">CT4</strain>
    </source>
</reference>
<evidence type="ECO:0000256" key="4">
    <source>
        <dbReference type="ARBA" id="ARBA00022764"/>
    </source>
</evidence>